<evidence type="ECO:0000313" key="8">
    <source>
        <dbReference type="EMBL" id="AYG05348.1"/>
    </source>
</evidence>
<evidence type="ECO:0000256" key="2">
    <source>
        <dbReference type="ARBA" id="ARBA00022670"/>
    </source>
</evidence>
<keyword evidence="6" id="KW-0812">Transmembrane</keyword>
<evidence type="ECO:0000256" key="1">
    <source>
        <dbReference type="ARBA" id="ARBA00007074"/>
    </source>
</evidence>
<dbReference type="OrthoDB" id="9815778at2"/>
<keyword evidence="4" id="KW-0788">Thiol protease</keyword>
<feature type="compositionally biased region" description="Basic and acidic residues" evidence="5">
    <location>
        <begin position="1"/>
        <end position="17"/>
    </location>
</feature>
<evidence type="ECO:0000313" key="9">
    <source>
        <dbReference type="Proteomes" id="UP000275069"/>
    </source>
</evidence>
<evidence type="ECO:0000259" key="7">
    <source>
        <dbReference type="PROSITE" id="PS51935"/>
    </source>
</evidence>
<protein>
    <submittedName>
        <fullName evidence="8">NlpC/P60 family protein</fullName>
    </submittedName>
</protein>
<feature type="compositionally biased region" description="Basic and acidic residues" evidence="5">
    <location>
        <begin position="29"/>
        <end position="38"/>
    </location>
</feature>
<keyword evidence="6" id="KW-1133">Transmembrane helix</keyword>
<evidence type="ECO:0000256" key="5">
    <source>
        <dbReference type="SAM" id="MobiDB-lite"/>
    </source>
</evidence>
<dbReference type="AlphaFoldDB" id="A0A387BRM4"/>
<name>A0A387BRM4_9MICO</name>
<dbReference type="EMBL" id="CP032624">
    <property type="protein sequence ID" value="AYG05348.1"/>
    <property type="molecule type" value="Genomic_DNA"/>
</dbReference>
<dbReference type="PROSITE" id="PS51935">
    <property type="entry name" value="NLPC_P60"/>
    <property type="match status" value="1"/>
</dbReference>
<dbReference type="GO" id="GO:0008234">
    <property type="term" value="F:cysteine-type peptidase activity"/>
    <property type="evidence" value="ECO:0007669"/>
    <property type="project" value="UniProtKB-KW"/>
</dbReference>
<evidence type="ECO:0000256" key="6">
    <source>
        <dbReference type="SAM" id="Phobius"/>
    </source>
</evidence>
<proteinExistence type="inferred from homology"/>
<dbReference type="InterPro" id="IPR051794">
    <property type="entry name" value="PG_Endopeptidase_C40"/>
</dbReference>
<gene>
    <name evidence="8" type="ORF">D7I44_09210</name>
</gene>
<dbReference type="PANTHER" id="PTHR47359">
    <property type="entry name" value="PEPTIDOGLYCAN DL-ENDOPEPTIDASE CWLO"/>
    <property type="match status" value="1"/>
</dbReference>
<dbReference type="PANTHER" id="PTHR47359:SF3">
    <property type="entry name" value="NLP_P60 DOMAIN-CONTAINING PROTEIN-RELATED"/>
    <property type="match status" value="1"/>
</dbReference>
<dbReference type="Proteomes" id="UP000275069">
    <property type="component" value="Chromosome"/>
</dbReference>
<dbReference type="InterPro" id="IPR000064">
    <property type="entry name" value="NLP_P60_dom"/>
</dbReference>
<evidence type="ECO:0000256" key="4">
    <source>
        <dbReference type="ARBA" id="ARBA00022807"/>
    </source>
</evidence>
<evidence type="ECO:0000256" key="3">
    <source>
        <dbReference type="ARBA" id="ARBA00022801"/>
    </source>
</evidence>
<sequence>MTRREARALREAQERSETPNTVESVVEAENARRTEDRIHSHRVRPASSDAKQPTAVAAPKRRGGVRRSLAAGVGAIVLIPSLWLVVPATAETTPGPATVDAHGHTAQQILQIADNVQGPTIQNPDYVATAIAAIVAKVGGADAAAAAPAIVDALAAGGERATIVETALSYIGTPYVLGGSSHTGIDCSGLTMVAYAAIGMNMYHGVGAQDRLGTRIPQSEAQPGDVVVFDNEDHIGIYLGDDQVLAAPAPGRRVSIESVDIWRSVGIHFTRLLPAGQ</sequence>
<keyword evidence="6" id="KW-0472">Membrane</keyword>
<keyword evidence="2" id="KW-0645">Protease</keyword>
<dbReference type="Pfam" id="PF00877">
    <property type="entry name" value="NLPC_P60"/>
    <property type="match status" value="1"/>
</dbReference>
<organism evidence="8 9">
    <name type="scientific">Gryllotalpicola protaetiae</name>
    <dbReference type="NCBI Taxonomy" id="2419771"/>
    <lineage>
        <taxon>Bacteria</taxon>
        <taxon>Bacillati</taxon>
        <taxon>Actinomycetota</taxon>
        <taxon>Actinomycetes</taxon>
        <taxon>Micrococcales</taxon>
        <taxon>Microbacteriaceae</taxon>
        <taxon>Gryllotalpicola</taxon>
    </lineage>
</organism>
<dbReference type="Gene3D" id="3.90.1720.10">
    <property type="entry name" value="endopeptidase domain like (from Nostoc punctiforme)"/>
    <property type="match status" value="1"/>
</dbReference>
<dbReference type="SUPFAM" id="SSF54001">
    <property type="entry name" value="Cysteine proteinases"/>
    <property type="match status" value="1"/>
</dbReference>
<dbReference type="KEGG" id="gry:D7I44_09210"/>
<keyword evidence="3" id="KW-0378">Hydrolase</keyword>
<comment type="similarity">
    <text evidence="1">Belongs to the peptidase C40 family.</text>
</comment>
<accession>A0A387BRM4</accession>
<dbReference type="InterPro" id="IPR038765">
    <property type="entry name" value="Papain-like_cys_pep_sf"/>
</dbReference>
<reference evidence="8 9" key="1">
    <citation type="submission" date="2018-09" db="EMBL/GenBank/DDBJ databases">
        <title>Genome sequencing of strain 2DFW10M-5.</title>
        <authorList>
            <person name="Heo J."/>
            <person name="Kim S.-J."/>
            <person name="Kwon S.-W."/>
        </authorList>
    </citation>
    <scope>NUCLEOTIDE SEQUENCE [LARGE SCALE GENOMIC DNA]</scope>
    <source>
        <strain evidence="8 9">2DFW10M-5</strain>
    </source>
</reference>
<feature type="region of interest" description="Disordered" evidence="5">
    <location>
        <begin position="1"/>
        <end position="61"/>
    </location>
</feature>
<dbReference type="GO" id="GO:0006508">
    <property type="term" value="P:proteolysis"/>
    <property type="evidence" value="ECO:0007669"/>
    <property type="project" value="UniProtKB-KW"/>
</dbReference>
<keyword evidence="9" id="KW-1185">Reference proteome</keyword>
<feature type="transmembrane region" description="Helical" evidence="6">
    <location>
        <begin position="69"/>
        <end position="86"/>
    </location>
</feature>
<feature type="domain" description="NlpC/P60" evidence="7">
    <location>
        <begin position="157"/>
        <end position="273"/>
    </location>
</feature>